<evidence type="ECO:0000256" key="4">
    <source>
        <dbReference type="ARBA" id="ARBA00025806"/>
    </source>
</evidence>
<dbReference type="STRING" id="200361.A0A453LD69"/>
<evidence type="ECO:0000313" key="5">
    <source>
        <dbReference type="EnsemblPlants" id="AET5Gv20719200.1"/>
    </source>
</evidence>
<reference evidence="6" key="2">
    <citation type="journal article" date="2017" name="Nat. Plants">
        <title>The Aegilops tauschii genome reveals multiple impacts of transposons.</title>
        <authorList>
            <person name="Zhao G."/>
            <person name="Zou C."/>
            <person name="Li K."/>
            <person name="Wang K."/>
            <person name="Li T."/>
            <person name="Gao L."/>
            <person name="Zhang X."/>
            <person name="Wang H."/>
            <person name="Yang Z."/>
            <person name="Liu X."/>
            <person name="Jiang W."/>
            <person name="Mao L."/>
            <person name="Kong X."/>
            <person name="Jiao Y."/>
            <person name="Jia J."/>
        </authorList>
    </citation>
    <scope>NUCLEOTIDE SEQUENCE [LARGE SCALE GENOMIC DNA]</scope>
    <source>
        <strain evidence="6">cv. AL8/78</strain>
    </source>
</reference>
<reference evidence="5" key="4">
    <citation type="submission" date="2019-03" db="UniProtKB">
        <authorList>
            <consortium name="EnsemblPlants"/>
        </authorList>
    </citation>
    <scope>IDENTIFICATION</scope>
</reference>
<dbReference type="GO" id="GO:0033260">
    <property type="term" value="P:nuclear DNA replication"/>
    <property type="evidence" value="ECO:0007669"/>
    <property type="project" value="TreeGrafter"/>
</dbReference>
<dbReference type="AlphaFoldDB" id="A0A453LD69"/>
<name>A0A453LD69_AEGTS</name>
<evidence type="ECO:0000256" key="2">
    <source>
        <dbReference type="ARBA" id="ARBA00022473"/>
    </source>
</evidence>
<protein>
    <submittedName>
        <fullName evidence="5">Uncharacterized protein</fullName>
    </submittedName>
</protein>
<dbReference type="EnsemblPlants" id="AET5Gv20719200.1">
    <property type="protein sequence ID" value="AET5Gv20719200.1"/>
    <property type="gene ID" value="AET5Gv20719200"/>
</dbReference>
<reference evidence="6" key="1">
    <citation type="journal article" date="2014" name="Science">
        <title>Ancient hybridizations among the ancestral genomes of bread wheat.</title>
        <authorList>
            <consortium name="International Wheat Genome Sequencing Consortium,"/>
            <person name="Marcussen T."/>
            <person name="Sandve S.R."/>
            <person name="Heier L."/>
            <person name="Spannagl M."/>
            <person name="Pfeifer M."/>
            <person name="Jakobsen K.S."/>
            <person name="Wulff B.B."/>
            <person name="Steuernagel B."/>
            <person name="Mayer K.F."/>
            <person name="Olsen O.A."/>
        </authorList>
    </citation>
    <scope>NUCLEOTIDE SEQUENCE [LARGE SCALE GENOMIC DNA]</scope>
    <source>
        <strain evidence="6">cv. AL8/78</strain>
    </source>
</reference>
<dbReference type="GO" id="GO:0005634">
    <property type="term" value="C:nucleus"/>
    <property type="evidence" value="ECO:0007669"/>
    <property type="project" value="UniProtKB-SubCell"/>
</dbReference>
<dbReference type="Gramene" id="AET5Gv20719200.1">
    <property type="protein sequence ID" value="AET5Gv20719200.1"/>
    <property type="gene ID" value="AET5Gv20719200"/>
</dbReference>
<keyword evidence="6" id="KW-1185">Reference proteome</keyword>
<dbReference type="PANTHER" id="PTHR12972">
    <property type="entry name" value="DOWNSTREAM NEIGHBOR OF SON"/>
    <property type="match status" value="1"/>
</dbReference>
<keyword evidence="2" id="KW-0217">Developmental protein</keyword>
<comment type="similarity">
    <text evidence="4">Belongs to the DONSON family.</text>
</comment>
<evidence type="ECO:0000313" key="6">
    <source>
        <dbReference type="Proteomes" id="UP000015105"/>
    </source>
</evidence>
<keyword evidence="3" id="KW-0539">Nucleus</keyword>
<dbReference type="InterPro" id="IPR024861">
    <property type="entry name" value="Donson"/>
</dbReference>
<comment type="subcellular location">
    <subcellularLocation>
        <location evidence="1">Nucleus</location>
    </subcellularLocation>
</comment>
<dbReference type="Proteomes" id="UP000015105">
    <property type="component" value="Chromosome 5D"/>
</dbReference>
<evidence type="ECO:0000256" key="1">
    <source>
        <dbReference type="ARBA" id="ARBA00004123"/>
    </source>
</evidence>
<dbReference type="PANTHER" id="PTHR12972:SF0">
    <property type="entry name" value="PROTEIN DOWNSTREAM NEIGHBOR OF SON"/>
    <property type="match status" value="1"/>
</dbReference>
<organism evidence="5 6">
    <name type="scientific">Aegilops tauschii subsp. strangulata</name>
    <name type="common">Goatgrass</name>
    <dbReference type="NCBI Taxonomy" id="200361"/>
    <lineage>
        <taxon>Eukaryota</taxon>
        <taxon>Viridiplantae</taxon>
        <taxon>Streptophyta</taxon>
        <taxon>Embryophyta</taxon>
        <taxon>Tracheophyta</taxon>
        <taxon>Spermatophyta</taxon>
        <taxon>Magnoliopsida</taxon>
        <taxon>Liliopsida</taxon>
        <taxon>Poales</taxon>
        <taxon>Poaceae</taxon>
        <taxon>BOP clade</taxon>
        <taxon>Pooideae</taxon>
        <taxon>Triticodae</taxon>
        <taxon>Triticeae</taxon>
        <taxon>Triticinae</taxon>
        <taxon>Aegilops</taxon>
    </lineage>
</organism>
<evidence type="ECO:0000256" key="3">
    <source>
        <dbReference type="ARBA" id="ARBA00023242"/>
    </source>
</evidence>
<accession>A0A453LD69</accession>
<reference evidence="5" key="3">
    <citation type="journal article" date="2017" name="Nature">
        <title>Genome sequence of the progenitor of the wheat D genome Aegilops tauschii.</title>
        <authorList>
            <person name="Luo M.C."/>
            <person name="Gu Y.Q."/>
            <person name="Puiu D."/>
            <person name="Wang H."/>
            <person name="Twardziok S.O."/>
            <person name="Deal K.R."/>
            <person name="Huo N."/>
            <person name="Zhu T."/>
            <person name="Wang L."/>
            <person name="Wang Y."/>
            <person name="McGuire P.E."/>
            <person name="Liu S."/>
            <person name="Long H."/>
            <person name="Ramasamy R.K."/>
            <person name="Rodriguez J.C."/>
            <person name="Van S.L."/>
            <person name="Yuan L."/>
            <person name="Wang Z."/>
            <person name="Xia Z."/>
            <person name="Xiao L."/>
            <person name="Anderson O.D."/>
            <person name="Ouyang S."/>
            <person name="Liang Y."/>
            <person name="Zimin A.V."/>
            <person name="Pertea G."/>
            <person name="Qi P."/>
            <person name="Bennetzen J.L."/>
            <person name="Dai X."/>
            <person name="Dawson M.W."/>
            <person name="Muller H.G."/>
            <person name="Kugler K."/>
            <person name="Rivarola-Duarte L."/>
            <person name="Spannagl M."/>
            <person name="Mayer K.F.X."/>
            <person name="Lu F.H."/>
            <person name="Bevan M.W."/>
            <person name="Leroy P."/>
            <person name="Li P."/>
            <person name="You F.M."/>
            <person name="Sun Q."/>
            <person name="Liu Z."/>
            <person name="Lyons E."/>
            <person name="Wicker T."/>
            <person name="Salzberg S.L."/>
            <person name="Devos K.M."/>
            <person name="Dvorak J."/>
        </authorList>
    </citation>
    <scope>NUCLEOTIDE SEQUENCE [LARGE SCALE GENOMIC DNA]</scope>
    <source>
        <strain evidence="5">cv. AL8/78</strain>
    </source>
</reference>
<reference evidence="5" key="5">
    <citation type="journal article" date="2021" name="G3 (Bethesda)">
        <title>Aegilops tauschii genome assembly Aet v5.0 features greater sequence contiguity and improved annotation.</title>
        <authorList>
            <person name="Wang L."/>
            <person name="Zhu T."/>
            <person name="Rodriguez J.C."/>
            <person name="Deal K.R."/>
            <person name="Dubcovsky J."/>
            <person name="McGuire P.E."/>
            <person name="Lux T."/>
            <person name="Spannagl M."/>
            <person name="Mayer K.F.X."/>
            <person name="Baldrich P."/>
            <person name="Meyers B.C."/>
            <person name="Huo N."/>
            <person name="Gu Y.Q."/>
            <person name="Zhou H."/>
            <person name="Devos K.M."/>
            <person name="Bennetzen J.L."/>
            <person name="Unver T."/>
            <person name="Budak H."/>
            <person name="Gulick P.J."/>
            <person name="Galiba G."/>
            <person name="Kalapos B."/>
            <person name="Nelson D.R."/>
            <person name="Li P."/>
            <person name="You F.M."/>
            <person name="Luo M.C."/>
            <person name="Dvorak J."/>
        </authorList>
    </citation>
    <scope>NUCLEOTIDE SEQUENCE [LARGE SCALE GENOMIC DNA]</scope>
    <source>
        <strain evidence="5">cv. AL8/78</strain>
    </source>
</reference>
<sequence length="130" mass="14263">MRRFPNLLILYDFTVSSSFPCGDFVKLDSSVPSLAEAVKPSFRKAKKYSENALRSVSKLHIGDDKQPASNKFDMIYYFIIINIYNGSGASNAPNVQVGDLPLNSSEVCPSKIKISGKSAPLDVTLKTTLQ</sequence>
<proteinExistence type="inferred from homology"/>